<gene>
    <name evidence="1" type="ORF">LY79DRAFT_534989</name>
</gene>
<evidence type="ECO:0000313" key="2">
    <source>
        <dbReference type="Proteomes" id="UP001230504"/>
    </source>
</evidence>
<evidence type="ECO:0000313" key="1">
    <source>
        <dbReference type="EMBL" id="KAK1599415.1"/>
    </source>
</evidence>
<accession>A0AAD8QB94</accession>
<dbReference type="RefSeq" id="XP_060420004.1">
    <property type="nucleotide sequence ID" value="XM_060556484.1"/>
</dbReference>
<dbReference type="EMBL" id="JAHLJV010000002">
    <property type="protein sequence ID" value="KAK1599415.1"/>
    <property type="molecule type" value="Genomic_DNA"/>
</dbReference>
<dbReference type="GeneID" id="85440724"/>
<name>A0AAD8QB94_9PEZI</name>
<sequence>MKGLDVRVLLLIPSVSRLSLSAADGKAKVLLSLWVCSCNSNLFGIVGILSKDVGMQVVRKKNAHFNIIRRRTNNKKV</sequence>
<organism evidence="1 2">
    <name type="scientific">Colletotrichum navitas</name>
    <dbReference type="NCBI Taxonomy" id="681940"/>
    <lineage>
        <taxon>Eukaryota</taxon>
        <taxon>Fungi</taxon>
        <taxon>Dikarya</taxon>
        <taxon>Ascomycota</taxon>
        <taxon>Pezizomycotina</taxon>
        <taxon>Sordariomycetes</taxon>
        <taxon>Hypocreomycetidae</taxon>
        <taxon>Glomerellales</taxon>
        <taxon>Glomerellaceae</taxon>
        <taxon>Colletotrichum</taxon>
        <taxon>Colletotrichum graminicola species complex</taxon>
    </lineage>
</organism>
<dbReference type="AlphaFoldDB" id="A0AAD8QB94"/>
<comment type="caution">
    <text evidence="1">The sequence shown here is derived from an EMBL/GenBank/DDBJ whole genome shotgun (WGS) entry which is preliminary data.</text>
</comment>
<reference evidence="1" key="1">
    <citation type="submission" date="2021-06" db="EMBL/GenBank/DDBJ databases">
        <title>Comparative genomics, transcriptomics and evolutionary studies reveal genomic signatures of adaptation to plant cell wall in hemibiotrophic fungi.</title>
        <authorList>
            <consortium name="DOE Joint Genome Institute"/>
            <person name="Baroncelli R."/>
            <person name="Diaz J.F."/>
            <person name="Benocci T."/>
            <person name="Peng M."/>
            <person name="Battaglia E."/>
            <person name="Haridas S."/>
            <person name="Andreopoulos W."/>
            <person name="Labutti K."/>
            <person name="Pangilinan J."/>
            <person name="Floch G.L."/>
            <person name="Makela M.R."/>
            <person name="Henrissat B."/>
            <person name="Grigoriev I.V."/>
            <person name="Crouch J.A."/>
            <person name="De Vries R.P."/>
            <person name="Sukno S.A."/>
            <person name="Thon M.R."/>
        </authorList>
    </citation>
    <scope>NUCLEOTIDE SEQUENCE</scope>
    <source>
        <strain evidence="1">CBS 125086</strain>
    </source>
</reference>
<keyword evidence="2" id="KW-1185">Reference proteome</keyword>
<protein>
    <submittedName>
        <fullName evidence="1">Uncharacterized protein</fullName>
    </submittedName>
</protein>
<proteinExistence type="predicted"/>
<dbReference type="Proteomes" id="UP001230504">
    <property type="component" value="Unassembled WGS sequence"/>
</dbReference>